<dbReference type="EMBL" id="CAJVPS010007385">
    <property type="protein sequence ID" value="CAG8634236.1"/>
    <property type="molecule type" value="Genomic_DNA"/>
</dbReference>
<protein>
    <submittedName>
        <fullName evidence="1">4859_t:CDS:1</fullName>
    </submittedName>
</protein>
<name>A0A9N9GTX5_9GLOM</name>
<dbReference type="AlphaFoldDB" id="A0A9N9GTX5"/>
<evidence type="ECO:0000313" key="2">
    <source>
        <dbReference type="Proteomes" id="UP000789508"/>
    </source>
</evidence>
<evidence type="ECO:0000313" key="1">
    <source>
        <dbReference type="EMBL" id="CAG8634236.1"/>
    </source>
</evidence>
<organism evidence="1 2">
    <name type="scientific">Ambispora leptoticha</name>
    <dbReference type="NCBI Taxonomy" id="144679"/>
    <lineage>
        <taxon>Eukaryota</taxon>
        <taxon>Fungi</taxon>
        <taxon>Fungi incertae sedis</taxon>
        <taxon>Mucoromycota</taxon>
        <taxon>Glomeromycotina</taxon>
        <taxon>Glomeromycetes</taxon>
        <taxon>Archaeosporales</taxon>
        <taxon>Ambisporaceae</taxon>
        <taxon>Ambispora</taxon>
    </lineage>
</organism>
<reference evidence="1" key="1">
    <citation type="submission" date="2021-06" db="EMBL/GenBank/DDBJ databases">
        <authorList>
            <person name="Kallberg Y."/>
            <person name="Tangrot J."/>
            <person name="Rosling A."/>
        </authorList>
    </citation>
    <scope>NUCLEOTIDE SEQUENCE</scope>
    <source>
        <strain evidence="1">FL130A</strain>
    </source>
</reference>
<dbReference type="OrthoDB" id="2350118at2759"/>
<proteinExistence type="predicted"/>
<accession>A0A9N9GTX5</accession>
<dbReference type="Proteomes" id="UP000789508">
    <property type="component" value="Unassembled WGS sequence"/>
</dbReference>
<gene>
    <name evidence="1" type="ORF">ALEPTO_LOCUS9476</name>
</gene>
<comment type="caution">
    <text evidence="1">The sequence shown here is derived from an EMBL/GenBank/DDBJ whole genome shotgun (WGS) entry which is preliminary data.</text>
</comment>
<keyword evidence="2" id="KW-1185">Reference proteome</keyword>
<sequence length="338" mass="38754">MPPQLPIDILPEILRHFVGELDEQEILHNLLFVNRTWCQHSLPLLWTNPFLLCQQPENRAKLVETVLGCLSDDDKGYFAQRNPDLPIYPRPSIDYSKYITILEEKNVIEAVNNCKTGAVVGGADVTTIETDTEIDNDNEVINDTSKRENERKYEATVLSAMLYKMFVERSNNIKWFNLDCDAINAKWYDGTITHQDYMADKILEAVAKHQQSLTRLAVAFNSGPNNPDTPALSKLVVECIKVQGRFLNDFVIENAGGDEFAEMHYALKPRANSLKRVGYTQCDFAKFPWAVGIEILLQVEELYFIACTNLRDSQLKQLEGRMEKPFPEFYYYVLKGLE</sequence>